<dbReference type="Gene3D" id="3.40.50.150">
    <property type="entry name" value="Vaccinia Virus protein VP39"/>
    <property type="match status" value="1"/>
</dbReference>
<dbReference type="HOGENOM" id="CLU_077121_1_0_14"/>
<gene>
    <name evidence="1" type="ordered locus">MYPE5600</name>
</gene>
<dbReference type="GO" id="GO:0032259">
    <property type="term" value="P:methylation"/>
    <property type="evidence" value="ECO:0007669"/>
    <property type="project" value="UniProtKB-KW"/>
</dbReference>
<evidence type="ECO:0000313" key="1">
    <source>
        <dbReference type="EMBL" id="BAC44350.1"/>
    </source>
</evidence>
<dbReference type="GO" id="GO:0008168">
    <property type="term" value="F:methyltransferase activity"/>
    <property type="evidence" value="ECO:0007669"/>
    <property type="project" value="UniProtKB-KW"/>
</dbReference>
<proteinExistence type="predicted"/>
<protein>
    <submittedName>
        <fullName evidence="1">Predicted methylase</fullName>
    </submittedName>
</protein>
<reference evidence="1 2" key="1">
    <citation type="journal article" date="2002" name="Nucleic Acids Res.">
        <title>The complete genomic sequence of Mycoplasma penetrans, an intracellular bacterial pathogen in humans.</title>
        <authorList>
            <person name="Sasaki Y."/>
            <person name="Ishikawa J."/>
            <person name="Yamashita A."/>
            <person name="Oshima K."/>
            <person name="Kenri T."/>
            <person name="Furuya K."/>
            <person name="Yoshino C."/>
            <person name="Horino A."/>
            <person name="Shiba T."/>
            <person name="Sasaki T."/>
            <person name="Hattori M."/>
        </authorList>
    </citation>
    <scope>NUCLEOTIDE SEQUENCE [LARGE SCALE GENOMIC DNA]</scope>
    <source>
        <strain evidence="1 2">HF-2</strain>
    </source>
</reference>
<dbReference type="AlphaFoldDB" id="Q8EVK3"/>
<dbReference type="SUPFAM" id="SSF53335">
    <property type="entry name" value="S-adenosyl-L-methionine-dependent methyltransferases"/>
    <property type="match status" value="1"/>
</dbReference>
<dbReference type="RefSeq" id="WP_011077383.1">
    <property type="nucleotide sequence ID" value="NC_004432.1"/>
</dbReference>
<dbReference type="KEGG" id="mpe:MYPE5600"/>
<keyword evidence="1" id="KW-0808">Transferase</keyword>
<organism evidence="1 2">
    <name type="scientific">Malacoplasma penetrans (strain HF-2)</name>
    <name type="common">Mycoplasma penetrans</name>
    <dbReference type="NCBI Taxonomy" id="272633"/>
    <lineage>
        <taxon>Bacteria</taxon>
        <taxon>Bacillati</taxon>
        <taxon>Mycoplasmatota</taxon>
        <taxon>Mycoplasmoidales</taxon>
        <taxon>Mycoplasmoidaceae</taxon>
        <taxon>Malacoplasma</taxon>
    </lineage>
</organism>
<sequence>MKNGKSKIDYKNTQFKNKERISKYGEVFTSQREVNEMIDLVSHEAIRLESRFLEQACGEGVFLMEILSRKLDAISKKFKRYKQDFVKNTIIAVSSLYGIDLLKDNVEKCRDNLLKIALNKYKGFFKDQNEKFVKTIKFILSVNIVCGNCLTMKDNNGEFIIFSEWSPLNDLYIKRTEYLFSELTDSDKDFFIPKELKEYKPIKYFDIGDIYEQ</sequence>
<dbReference type="EMBL" id="BA000026">
    <property type="protein sequence ID" value="BAC44350.1"/>
    <property type="molecule type" value="Genomic_DNA"/>
</dbReference>
<dbReference type="STRING" id="272633.gene:10731677"/>
<dbReference type="eggNOG" id="COG1002">
    <property type="taxonomic scope" value="Bacteria"/>
</dbReference>
<name>Q8EVK3_MALP2</name>
<dbReference type="InParanoid" id="Q8EVK3"/>
<keyword evidence="2" id="KW-1185">Reference proteome</keyword>
<dbReference type="InterPro" id="IPR029063">
    <property type="entry name" value="SAM-dependent_MTases_sf"/>
</dbReference>
<accession>Q8EVK3</accession>
<dbReference type="Proteomes" id="UP000002522">
    <property type="component" value="Chromosome"/>
</dbReference>
<keyword evidence="1" id="KW-0489">Methyltransferase</keyword>
<evidence type="ECO:0000313" key="2">
    <source>
        <dbReference type="Proteomes" id="UP000002522"/>
    </source>
</evidence>